<gene>
    <name evidence="3" type="ORF">FB468_2215</name>
</gene>
<dbReference type="NCBIfam" id="TIGR01439">
    <property type="entry name" value="lp_hng_hel_AbrB"/>
    <property type="match status" value="1"/>
</dbReference>
<comment type="caution">
    <text evidence="3">The sequence shown here is derived from an EMBL/GenBank/DDBJ whole genome shotgun (WGS) entry which is preliminary data.</text>
</comment>
<dbReference type="Pfam" id="PF04014">
    <property type="entry name" value="MazE_antitoxin"/>
    <property type="match status" value="1"/>
</dbReference>
<dbReference type="EMBL" id="VFON01000001">
    <property type="protein sequence ID" value="TQL44168.1"/>
    <property type="molecule type" value="Genomic_DNA"/>
</dbReference>
<dbReference type="Gene3D" id="2.10.260.10">
    <property type="match status" value="1"/>
</dbReference>
<dbReference type="RefSeq" id="WP_141887385.1">
    <property type="nucleotide sequence ID" value="NZ_BAAAUY010000011.1"/>
</dbReference>
<evidence type="ECO:0000313" key="3">
    <source>
        <dbReference type="EMBL" id="TQL44168.1"/>
    </source>
</evidence>
<evidence type="ECO:0000259" key="2">
    <source>
        <dbReference type="PROSITE" id="PS51740"/>
    </source>
</evidence>
<organism evidence="3 4">
    <name type="scientific">Leucobacter komagatae</name>
    <dbReference type="NCBI Taxonomy" id="55969"/>
    <lineage>
        <taxon>Bacteria</taxon>
        <taxon>Bacillati</taxon>
        <taxon>Actinomycetota</taxon>
        <taxon>Actinomycetes</taxon>
        <taxon>Micrococcales</taxon>
        <taxon>Microbacteriaceae</taxon>
        <taxon>Leucobacter</taxon>
    </lineage>
</organism>
<keyword evidence="1" id="KW-0238">DNA-binding</keyword>
<accession>A0A542Y7T1</accession>
<dbReference type="Proteomes" id="UP000319094">
    <property type="component" value="Unassembled WGS sequence"/>
</dbReference>
<evidence type="ECO:0000256" key="1">
    <source>
        <dbReference type="PROSITE-ProRule" id="PRU01076"/>
    </source>
</evidence>
<sequence>MITTIDKAGRIVVPKRLRDEMGLTPQTPLRIDLVEGKIVIEFEPTAHEVDTSDGLPIIRSERDPGATPITDALVREVLEEGRDERTARFV</sequence>
<reference evidence="3 4" key="1">
    <citation type="submission" date="2019-06" db="EMBL/GenBank/DDBJ databases">
        <title>Sequencing the genomes of 1000 actinobacteria strains.</title>
        <authorList>
            <person name="Klenk H.-P."/>
        </authorList>
    </citation>
    <scope>NUCLEOTIDE SEQUENCE [LARGE SCALE GENOMIC DNA]</scope>
    <source>
        <strain evidence="3 4">DSM 8803</strain>
    </source>
</reference>
<dbReference type="InterPro" id="IPR037914">
    <property type="entry name" value="SpoVT-AbrB_sf"/>
</dbReference>
<keyword evidence="4" id="KW-1185">Reference proteome</keyword>
<protein>
    <submittedName>
        <fullName evidence="3">AbrB family looped-hinge helix DNA binding protein</fullName>
    </submittedName>
</protein>
<name>A0A542Y7T1_9MICO</name>
<dbReference type="PROSITE" id="PS51740">
    <property type="entry name" value="SPOVT_ABRB"/>
    <property type="match status" value="1"/>
</dbReference>
<dbReference type="InterPro" id="IPR007159">
    <property type="entry name" value="SpoVT-AbrB_dom"/>
</dbReference>
<dbReference type="SUPFAM" id="SSF89447">
    <property type="entry name" value="AbrB/MazE/MraZ-like"/>
    <property type="match status" value="1"/>
</dbReference>
<proteinExistence type="predicted"/>
<dbReference type="GO" id="GO:0003677">
    <property type="term" value="F:DNA binding"/>
    <property type="evidence" value="ECO:0007669"/>
    <property type="project" value="UniProtKB-UniRule"/>
</dbReference>
<dbReference type="AlphaFoldDB" id="A0A542Y7T1"/>
<dbReference type="SMART" id="SM00966">
    <property type="entry name" value="SpoVT_AbrB"/>
    <property type="match status" value="1"/>
</dbReference>
<dbReference type="OrthoDB" id="33406at2"/>
<evidence type="ECO:0000313" key="4">
    <source>
        <dbReference type="Proteomes" id="UP000319094"/>
    </source>
</evidence>
<feature type="domain" description="SpoVT-AbrB" evidence="2">
    <location>
        <begin position="1"/>
        <end position="45"/>
    </location>
</feature>